<protein>
    <recommendedName>
        <fullName evidence="4">Neuropeptide-like 4</fullName>
    </recommendedName>
</protein>
<dbReference type="EMBL" id="JARQZJ010000069">
    <property type="protein sequence ID" value="KAK9881617.1"/>
    <property type="molecule type" value="Genomic_DNA"/>
</dbReference>
<comment type="caution">
    <text evidence="2">The sequence shown here is derived from an EMBL/GenBank/DDBJ whole genome shotgun (WGS) entry which is preliminary data.</text>
</comment>
<gene>
    <name evidence="2" type="ORF">WA026_016489</name>
</gene>
<name>A0AAW1UMA1_9CUCU</name>
<dbReference type="Proteomes" id="UP001431783">
    <property type="component" value="Unassembled WGS sequence"/>
</dbReference>
<evidence type="ECO:0000313" key="2">
    <source>
        <dbReference type="EMBL" id="KAK9881617.1"/>
    </source>
</evidence>
<proteinExistence type="predicted"/>
<reference evidence="2 3" key="1">
    <citation type="submission" date="2023-03" db="EMBL/GenBank/DDBJ databases">
        <title>Genome insight into feeding habits of ladybird beetles.</title>
        <authorList>
            <person name="Li H.-S."/>
            <person name="Huang Y.-H."/>
            <person name="Pang H."/>
        </authorList>
    </citation>
    <scope>NUCLEOTIDE SEQUENCE [LARGE SCALE GENOMIC DNA]</scope>
    <source>
        <strain evidence="2">SYSU_2023b</strain>
        <tissue evidence="2">Whole body</tissue>
    </source>
</reference>
<feature type="signal peptide" evidence="1">
    <location>
        <begin position="1"/>
        <end position="18"/>
    </location>
</feature>
<keyword evidence="1" id="KW-0732">Signal</keyword>
<sequence>MFAKIFFFAFALFAVAFAAPEPKPQYIVPAASAYSVHSAPLTYSPYSAYPFGGYAGLYPSVYGAFPNVVV</sequence>
<accession>A0AAW1UMA1</accession>
<organism evidence="2 3">
    <name type="scientific">Henosepilachna vigintioctopunctata</name>
    <dbReference type="NCBI Taxonomy" id="420089"/>
    <lineage>
        <taxon>Eukaryota</taxon>
        <taxon>Metazoa</taxon>
        <taxon>Ecdysozoa</taxon>
        <taxon>Arthropoda</taxon>
        <taxon>Hexapoda</taxon>
        <taxon>Insecta</taxon>
        <taxon>Pterygota</taxon>
        <taxon>Neoptera</taxon>
        <taxon>Endopterygota</taxon>
        <taxon>Coleoptera</taxon>
        <taxon>Polyphaga</taxon>
        <taxon>Cucujiformia</taxon>
        <taxon>Coccinelloidea</taxon>
        <taxon>Coccinellidae</taxon>
        <taxon>Epilachninae</taxon>
        <taxon>Epilachnini</taxon>
        <taxon>Henosepilachna</taxon>
    </lineage>
</organism>
<evidence type="ECO:0000313" key="3">
    <source>
        <dbReference type="Proteomes" id="UP001431783"/>
    </source>
</evidence>
<evidence type="ECO:0008006" key="4">
    <source>
        <dbReference type="Google" id="ProtNLM"/>
    </source>
</evidence>
<keyword evidence="3" id="KW-1185">Reference proteome</keyword>
<feature type="chain" id="PRO_5043699419" description="Neuropeptide-like 4" evidence="1">
    <location>
        <begin position="19"/>
        <end position="70"/>
    </location>
</feature>
<evidence type="ECO:0000256" key="1">
    <source>
        <dbReference type="SAM" id="SignalP"/>
    </source>
</evidence>
<dbReference type="AlphaFoldDB" id="A0AAW1UMA1"/>